<reference evidence="16" key="3">
    <citation type="submission" date="2025-08" db="UniProtKB">
        <authorList>
            <consortium name="Ensembl"/>
        </authorList>
    </citation>
    <scope>IDENTIFICATION</scope>
    <source>
        <strain evidence="16">HSOK</strain>
    </source>
</reference>
<dbReference type="SUPFAM" id="SSF56672">
    <property type="entry name" value="DNA/RNA polymerases"/>
    <property type="match status" value="1"/>
</dbReference>
<dbReference type="SUPFAM" id="SSF53098">
    <property type="entry name" value="Ribonuclease H-like"/>
    <property type="match status" value="1"/>
</dbReference>
<evidence type="ECO:0000256" key="12">
    <source>
        <dbReference type="ARBA" id="ARBA00039658"/>
    </source>
</evidence>
<accession>A0A3P9IPH0</accession>
<evidence type="ECO:0000256" key="3">
    <source>
        <dbReference type="ARBA" id="ARBA00022679"/>
    </source>
</evidence>
<keyword evidence="4" id="KW-0548">Nucleotidyltransferase</keyword>
<comment type="similarity">
    <text evidence="1">Belongs to the beta type-B retroviral polymerase family. HERV class-II K(HML-2) pol subfamily.</text>
</comment>
<dbReference type="Gene3D" id="3.30.70.270">
    <property type="match status" value="2"/>
</dbReference>
<feature type="compositionally biased region" description="Basic and acidic residues" evidence="13">
    <location>
        <begin position="1406"/>
        <end position="1435"/>
    </location>
</feature>
<organism evidence="16 17">
    <name type="scientific">Oryzias latipes</name>
    <name type="common">Japanese rice fish</name>
    <name type="synonym">Japanese killifish</name>
    <dbReference type="NCBI Taxonomy" id="8090"/>
    <lineage>
        <taxon>Eukaryota</taxon>
        <taxon>Metazoa</taxon>
        <taxon>Chordata</taxon>
        <taxon>Craniata</taxon>
        <taxon>Vertebrata</taxon>
        <taxon>Euteleostomi</taxon>
        <taxon>Actinopterygii</taxon>
        <taxon>Neopterygii</taxon>
        <taxon>Teleostei</taxon>
        <taxon>Neoteleostei</taxon>
        <taxon>Acanthomorphata</taxon>
        <taxon>Ovalentaria</taxon>
        <taxon>Atherinomorphae</taxon>
        <taxon>Beloniformes</taxon>
        <taxon>Adrianichthyidae</taxon>
        <taxon>Oryziinae</taxon>
        <taxon>Oryzias</taxon>
    </lineage>
</organism>
<reference evidence="16" key="4">
    <citation type="submission" date="2025-09" db="UniProtKB">
        <authorList>
            <consortium name="Ensembl"/>
        </authorList>
    </citation>
    <scope>IDENTIFICATION</scope>
    <source>
        <strain evidence="16">HSOK</strain>
    </source>
</reference>
<feature type="domain" description="Integrase catalytic" evidence="15">
    <location>
        <begin position="1044"/>
        <end position="1201"/>
    </location>
</feature>
<dbReference type="PANTHER" id="PTHR37984">
    <property type="entry name" value="PROTEIN CBG26694"/>
    <property type="match status" value="1"/>
</dbReference>
<feature type="domain" description="Reverse transcriptase" evidence="14">
    <location>
        <begin position="431"/>
        <end position="610"/>
    </location>
</feature>
<dbReference type="CDD" id="cd00303">
    <property type="entry name" value="retropepsin_like"/>
    <property type="match status" value="1"/>
</dbReference>
<dbReference type="GO" id="GO:0015074">
    <property type="term" value="P:DNA integration"/>
    <property type="evidence" value="ECO:0007669"/>
    <property type="project" value="UniProtKB-KW"/>
</dbReference>
<feature type="region of interest" description="Disordered" evidence="13">
    <location>
        <begin position="1"/>
        <end position="64"/>
    </location>
</feature>
<dbReference type="InterPro" id="IPR000477">
    <property type="entry name" value="RT_dom"/>
</dbReference>
<dbReference type="FunFam" id="3.30.420.10:FF:000032">
    <property type="entry name" value="Retrovirus-related Pol polyprotein from transposon 297-like Protein"/>
    <property type="match status" value="1"/>
</dbReference>
<dbReference type="InterPro" id="IPR041577">
    <property type="entry name" value="RT_RNaseH_2"/>
</dbReference>
<evidence type="ECO:0000313" key="16">
    <source>
        <dbReference type="Ensembl" id="ENSORLP00015021840.1"/>
    </source>
</evidence>
<keyword evidence="5" id="KW-0540">Nuclease</keyword>
<evidence type="ECO:0000256" key="1">
    <source>
        <dbReference type="ARBA" id="ARBA00010879"/>
    </source>
</evidence>
<dbReference type="Gene3D" id="3.30.420.10">
    <property type="entry name" value="Ribonuclease H-like superfamily/Ribonuclease H"/>
    <property type="match status" value="1"/>
</dbReference>
<evidence type="ECO:0000256" key="11">
    <source>
        <dbReference type="ARBA" id="ARBA00022918"/>
    </source>
</evidence>
<dbReference type="InterPro" id="IPR043502">
    <property type="entry name" value="DNA/RNA_pol_sf"/>
</dbReference>
<evidence type="ECO:0000256" key="8">
    <source>
        <dbReference type="ARBA" id="ARBA00022842"/>
    </source>
</evidence>
<dbReference type="PANTHER" id="PTHR37984:SF15">
    <property type="entry name" value="INTEGRASE CATALYTIC DOMAIN-CONTAINING PROTEIN"/>
    <property type="match status" value="1"/>
</dbReference>
<reference evidence="16 17" key="2">
    <citation type="submission" date="2017-04" db="EMBL/GenBank/DDBJ databases">
        <title>CpG methylation of centromeres and impact of large insertions on vertebrate speciation.</title>
        <authorList>
            <person name="Ichikawa K."/>
            <person name="Yoshimura J."/>
            <person name="Morishita S."/>
        </authorList>
    </citation>
    <scope>NUCLEOTIDE SEQUENCE</scope>
    <source>
        <strain evidence="16 17">HSOK</strain>
    </source>
</reference>
<evidence type="ECO:0000256" key="2">
    <source>
        <dbReference type="ARBA" id="ARBA00012180"/>
    </source>
</evidence>
<keyword evidence="9" id="KW-0694">RNA-binding</keyword>
<dbReference type="SUPFAM" id="SSF50630">
    <property type="entry name" value="Acid proteases"/>
    <property type="match status" value="1"/>
</dbReference>
<dbReference type="CDD" id="cd01647">
    <property type="entry name" value="RT_LTR"/>
    <property type="match status" value="1"/>
</dbReference>
<dbReference type="Ensembl" id="ENSORLT00015014532.1">
    <property type="protein sequence ID" value="ENSORLP00015021840.1"/>
    <property type="gene ID" value="ENSORLG00015022999.1"/>
</dbReference>
<dbReference type="Proteomes" id="UP000265200">
    <property type="component" value="Chromosome 23"/>
</dbReference>
<reference key="1">
    <citation type="journal article" date="2007" name="Nature">
        <title>The medaka draft genome and insights into vertebrate genome evolution.</title>
        <authorList>
            <person name="Kasahara M."/>
            <person name="Naruse K."/>
            <person name="Sasaki S."/>
            <person name="Nakatani Y."/>
            <person name="Qu W."/>
            <person name="Ahsan B."/>
            <person name="Yamada T."/>
            <person name="Nagayasu Y."/>
            <person name="Doi K."/>
            <person name="Kasai Y."/>
            <person name="Jindo T."/>
            <person name="Kobayashi D."/>
            <person name="Shimada A."/>
            <person name="Toyoda A."/>
            <person name="Kuroki Y."/>
            <person name="Fujiyama A."/>
            <person name="Sasaki T."/>
            <person name="Shimizu A."/>
            <person name="Asakawa S."/>
            <person name="Shimizu N."/>
            <person name="Hashimoto S."/>
            <person name="Yang J."/>
            <person name="Lee Y."/>
            <person name="Matsushima K."/>
            <person name="Sugano S."/>
            <person name="Sakaizumi M."/>
            <person name="Narita T."/>
            <person name="Ohishi K."/>
            <person name="Haga S."/>
            <person name="Ohta F."/>
            <person name="Nomoto H."/>
            <person name="Nogata K."/>
            <person name="Morishita T."/>
            <person name="Endo T."/>
            <person name="Shin-I T."/>
            <person name="Takeda H."/>
            <person name="Morishita S."/>
            <person name="Kohara Y."/>
        </authorList>
    </citation>
    <scope>NUCLEOTIDE SEQUENCE [LARGE SCALE GENOMIC DNA]</scope>
    <source>
        <strain>Hd-rR</strain>
    </source>
</reference>
<evidence type="ECO:0000313" key="17">
    <source>
        <dbReference type="Proteomes" id="UP000265200"/>
    </source>
</evidence>
<dbReference type="FunFam" id="1.10.340.70:FF:000001">
    <property type="entry name" value="Retrovirus-related Pol polyprotein from transposon gypsy-like Protein"/>
    <property type="match status" value="1"/>
</dbReference>
<dbReference type="GO" id="GO:0004523">
    <property type="term" value="F:RNA-DNA hybrid ribonuclease activity"/>
    <property type="evidence" value="ECO:0007669"/>
    <property type="project" value="UniProtKB-EC"/>
</dbReference>
<dbReference type="PROSITE" id="PS50994">
    <property type="entry name" value="INTEGRASE"/>
    <property type="match status" value="1"/>
</dbReference>
<dbReference type="InterPro" id="IPR001969">
    <property type="entry name" value="Aspartic_peptidase_AS"/>
</dbReference>
<dbReference type="Pfam" id="PF17919">
    <property type="entry name" value="RT_RNaseH_2"/>
    <property type="match status" value="1"/>
</dbReference>
<evidence type="ECO:0000256" key="7">
    <source>
        <dbReference type="ARBA" id="ARBA00022801"/>
    </source>
</evidence>
<proteinExistence type="inferred from homology"/>
<dbReference type="EC" id="3.1.26.4" evidence="2"/>
<evidence type="ECO:0000256" key="13">
    <source>
        <dbReference type="SAM" id="MobiDB-lite"/>
    </source>
</evidence>
<keyword evidence="6" id="KW-0255">Endonuclease</keyword>
<evidence type="ECO:0000256" key="9">
    <source>
        <dbReference type="ARBA" id="ARBA00022884"/>
    </source>
</evidence>
<dbReference type="InterPro" id="IPR036397">
    <property type="entry name" value="RNaseH_sf"/>
</dbReference>
<evidence type="ECO:0000256" key="5">
    <source>
        <dbReference type="ARBA" id="ARBA00022722"/>
    </source>
</evidence>
<dbReference type="Gene3D" id="1.10.340.70">
    <property type="match status" value="1"/>
</dbReference>
<dbReference type="InterPro" id="IPR012337">
    <property type="entry name" value="RNaseH-like_sf"/>
</dbReference>
<evidence type="ECO:0000259" key="15">
    <source>
        <dbReference type="PROSITE" id="PS50994"/>
    </source>
</evidence>
<dbReference type="GO" id="GO:0003723">
    <property type="term" value="F:RNA binding"/>
    <property type="evidence" value="ECO:0007669"/>
    <property type="project" value="UniProtKB-KW"/>
</dbReference>
<dbReference type="CDD" id="cd09274">
    <property type="entry name" value="RNase_HI_RT_Ty3"/>
    <property type="match status" value="1"/>
</dbReference>
<dbReference type="Gene3D" id="3.10.10.10">
    <property type="entry name" value="HIV Type 1 Reverse Transcriptase, subunit A, domain 1"/>
    <property type="match status" value="1"/>
</dbReference>
<feature type="compositionally biased region" description="Basic and acidic residues" evidence="13">
    <location>
        <begin position="1444"/>
        <end position="1461"/>
    </location>
</feature>
<dbReference type="InterPro" id="IPR021109">
    <property type="entry name" value="Peptidase_aspartic_dom_sf"/>
</dbReference>
<feature type="region of interest" description="Disordered" evidence="13">
    <location>
        <begin position="1333"/>
        <end position="1487"/>
    </location>
</feature>
<dbReference type="GO" id="GO:0004190">
    <property type="term" value="F:aspartic-type endopeptidase activity"/>
    <property type="evidence" value="ECO:0007669"/>
    <property type="project" value="InterPro"/>
</dbReference>
<dbReference type="Pfam" id="PF00665">
    <property type="entry name" value="rve"/>
    <property type="match status" value="1"/>
</dbReference>
<dbReference type="Pfam" id="PF00078">
    <property type="entry name" value="RVT_1"/>
    <property type="match status" value="1"/>
</dbReference>
<keyword evidence="8" id="KW-0460">Magnesium</keyword>
<dbReference type="GO" id="GO:0003964">
    <property type="term" value="F:RNA-directed DNA polymerase activity"/>
    <property type="evidence" value="ECO:0007669"/>
    <property type="project" value="UniProtKB-KW"/>
</dbReference>
<dbReference type="PROSITE" id="PS00141">
    <property type="entry name" value="ASP_PROTEASE"/>
    <property type="match status" value="1"/>
</dbReference>
<evidence type="ECO:0000256" key="4">
    <source>
        <dbReference type="ARBA" id="ARBA00022695"/>
    </source>
</evidence>
<feature type="compositionally biased region" description="Basic residues" evidence="13">
    <location>
        <begin position="38"/>
        <end position="56"/>
    </location>
</feature>
<dbReference type="InterPro" id="IPR043128">
    <property type="entry name" value="Rev_trsase/Diguanyl_cyclase"/>
</dbReference>
<keyword evidence="10" id="KW-0229">DNA integration</keyword>
<keyword evidence="11" id="KW-0695">RNA-directed DNA polymerase</keyword>
<feature type="compositionally biased region" description="Basic and acidic residues" evidence="13">
    <location>
        <begin position="1382"/>
        <end position="1394"/>
    </location>
</feature>
<dbReference type="InterPro" id="IPR001584">
    <property type="entry name" value="Integrase_cat-core"/>
</dbReference>
<dbReference type="GO" id="GO:0006508">
    <property type="term" value="P:proteolysis"/>
    <property type="evidence" value="ECO:0007669"/>
    <property type="project" value="InterPro"/>
</dbReference>
<sequence length="1561" mass="177820">MLKADQVSGKPESASVEGQPETGPELQSQSVKPPPAKLHARHNNKQSRKPPQHHQRKPYENSNQNITRCKVPLVGKKSLLKCLISGYPATVLFDSGSQVSMVDQQWAKKYIPSYSVRPLQELLNDGFEVYAVNGQTVPYDGWVELTVTLAGHEDPNLTVQAPFLVSRLPLPQPLVGANVLGAIIERQESDEEASTVLYSLLRQALGMDEEQVVAMVNFIQTPESTGGGPATVRTGRDNITIPAGKAVQIWCRVPQSFDISDPLVLYEPAEETNMLRQLSVGEGLLEVNNPQRPYVKIPISNHSKHEIILPRKTIMGTIQNVAKVIQPEISEQPLTQLTQVAANAVEVNKSSAEPWLPPVDLSHLSSDQQQIVEKVLEEECEAFSRDSNDIGCIPSLKMEIRLKDDTPVQRAYASIPRPLYKEVKEYIQELLVKGWIVKSQSPYAAPVICVRKKDGSLRLCIDYRLLNSKTVPDRHPLPRIQDLTDSLGGYSWFSILDQGKAYHQGFIAEGSRYMTAFTTPWGLYEWVRIPFGLSNAPAAFQRSMEEMLDTLRDECCIPYLDDVLCFAKSFEEHVQVLRKVLQALQRHGVKLKPEKCELFRKEVRYVGRLVSAEGVRVDPKDIEAVQALKHKRPQTVGDLRQLLGFLSYYRTYVQDFSRIAKPLYDLLQIKPDTAKLKPTRGRAKHPQLSSRAPIQWDEKHQEILERLIDMLTQPPVLAYPDFTRPFILHTDASQKGLGAVLYQNQDNKMRVIGYGSRTLTPAEQNYHLHSGKLEFLALKWAVCDKFKDYLFYAPHFTIFTDNNPLTYVLSTAKLNAVGHRWVGQLADFHFDIKYRPGKANIDADVLSRCPFDIEAFMKECSEELPEEAVGAVWEGSRRAKCGDVPWIAALTLASSSHSFKEPLQTISRESLIQEQRADPAIGKVLEMKERGIPPTDNDREKVDINTKRLLREWSRLHIGNGLLYRKTTERKQLVLPAVYKQTALIHLHNNVGHVGVEKVLNLARERFYWPFMKKEIEEYITRKCPCIKQKKPTTHERAPMGSLTSSEPLELVSIDFLHLESCKGGFEYILVVVDHFTRFAQAYATKNKAAKTAADRLFNDFIPRFGYPSKLHHDQGREFENELFKSLRQLAGVGHSRTSPYHPQGNPAERLNRTLLQMLRTLGEKEKQCWKDHLPHVLHAYNCTKHEATGFSPYYLLYGRHPRLPIDILFGLRTEEAEETPQGYAQKWKVKMTEAYRIASANSQHSSSKGKANYDKRCKGVTLQTGDRVLVRNLSERGGPGKLRPYWESAIYIVREQIGDNPVYKVSPEAGGRPIRTLHRNLLLQVNDLPVDIVQDSTTKPQKKNRKTPDRSKTSDQPQSPEASESEDDIPTYWFRVPNRQPQDENQHSSRQFHDVTQQLRPIRTTLREKVNIQPEQREDTVVTEEEHTEGRQDTDLGPDASQEEQRLHQEEDPSEARPEPAPHTCAELELNSSAESPVRYRRSTRERRPNTIFTYPSLGQPAYLPHPTVNSMNVQPAYLPRPTEHAERTQPISYPFMVYPHLYSQPFNPYLPFPYPVTCF</sequence>
<evidence type="ECO:0000259" key="14">
    <source>
        <dbReference type="PROSITE" id="PS50878"/>
    </source>
</evidence>
<dbReference type="InterPro" id="IPR050951">
    <property type="entry name" value="Retrovirus_Pol_polyprotein"/>
</dbReference>
<name>A0A3P9IPH0_ORYLA</name>
<dbReference type="InterPro" id="IPR041588">
    <property type="entry name" value="Integrase_H2C2"/>
</dbReference>
<keyword evidence="7" id="KW-0378">Hydrolase</keyword>
<dbReference type="PROSITE" id="PS50878">
    <property type="entry name" value="RT_POL"/>
    <property type="match status" value="1"/>
</dbReference>
<protein>
    <recommendedName>
        <fullName evidence="12">Gypsy retrotransposon integrase-like protein 1</fullName>
        <ecNumber evidence="2">3.1.26.4</ecNumber>
    </recommendedName>
</protein>
<evidence type="ECO:0000256" key="6">
    <source>
        <dbReference type="ARBA" id="ARBA00022759"/>
    </source>
</evidence>
<keyword evidence="3" id="KW-0808">Transferase</keyword>
<dbReference type="Pfam" id="PF17921">
    <property type="entry name" value="Integrase_H2C2"/>
    <property type="match status" value="1"/>
</dbReference>
<evidence type="ECO:0000256" key="10">
    <source>
        <dbReference type="ARBA" id="ARBA00022908"/>
    </source>
</evidence>